<sequence>MKLKYPFPQRFHYLTVLGKYLTPNTTIVASGANTGPLTANTVCDFVQTPNHKELAVNLTIQAVSGTFATGQGLTAYFDVLDPVEPQNVNVNSSERPPVLELKLNSTAITTAPTTIRLIIANGVATVWINGASTVLGNVNVPYIWQVRFAITGTSPSFSIVGTYEARE</sequence>
<evidence type="ECO:0000313" key="2">
    <source>
        <dbReference type="Proteomes" id="UP000242015"/>
    </source>
</evidence>
<gene>
    <name evidence="1" type="ORF">B9Q04_20405</name>
</gene>
<proteinExistence type="predicted"/>
<dbReference type="EMBL" id="NEXF01000780">
    <property type="protein sequence ID" value="PSO02103.1"/>
    <property type="molecule type" value="Genomic_DNA"/>
</dbReference>
<reference evidence="1 2" key="1">
    <citation type="submission" date="2017-04" db="EMBL/GenBank/DDBJ databases">
        <title>Novel microbial lineages endemic to geothermal iron-oxide mats fill important gaps in the evolutionary history of Archaea.</title>
        <authorList>
            <person name="Jay Z.J."/>
            <person name="Beam J.P."/>
            <person name="Dlakic M."/>
            <person name="Rusch D.B."/>
            <person name="Kozubal M.A."/>
            <person name="Inskeep W.P."/>
        </authorList>
    </citation>
    <scope>NUCLEOTIDE SEQUENCE [LARGE SCALE GENOMIC DNA]</scope>
    <source>
        <strain evidence="1">BE_D</strain>
    </source>
</reference>
<protein>
    <submittedName>
        <fullName evidence="1">Uncharacterized protein</fullName>
    </submittedName>
</protein>
<dbReference type="Proteomes" id="UP000242015">
    <property type="component" value="Unassembled WGS sequence"/>
</dbReference>
<comment type="caution">
    <text evidence="1">The sequence shown here is derived from an EMBL/GenBank/DDBJ whole genome shotgun (WGS) entry which is preliminary data.</text>
</comment>
<dbReference type="AlphaFoldDB" id="A0A2R6BTZ4"/>
<name>A0A2R6BTZ4_9ARCH</name>
<evidence type="ECO:0000313" key="1">
    <source>
        <dbReference type="EMBL" id="PSO02103.1"/>
    </source>
</evidence>
<accession>A0A2R6BTZ4</accession>
<organism evidence="1 2">
    <name type="scientific">Candidatus Marsarchaeota G2 archaeon BE_D</name>
    <dbReference type="NCBI Taxonomy" id="1978158"/>
    <lineage>
        <taxon>Archaea</taxon>
        <taxon>Candidatus Marsarchaeota</taxon>
        <taxon>Candidatus Marsarchaeota group 2</taxon>
    </lineage>
</organism>